<name>A0A9W6K3V1_9PSED</name>
<feature type="transmembrane region" description="Helical" evidence="1">
    <location>
        <begin position="40"/>
        <end position="59"/>
    </location>
</feature>
<organism evidence="2 3">
    <name type="scientific">Pseudomonas turukhanskensis</name>
    <dbReference type="NCBI Taxonomy" id="1806536"/>
    <lineage>
        <taxon>Bacteria</taxon>
        <taxon>Pseudomonadati</taxon>
        <taxon>Pseudomonadota</taxon>
        <taxon>Gammaproteobacteria</taxon>
        <taxon>Pseudomonadales</taxon>
        <taxon>Pseudomonadaceae</taxon>
        <taxon>Pseudomonas</taxon>
    </lineage>
</organism>
<gene>
    <name evidence="2" type="ORF">GCM10017655_20580</name>
</gene>
<dbReference type="EMBL" id="BSFN01000004">
    <property type="protein sequence ID" value="GLK88996.1"/>
    <property type="molecule type" value="Genomic_DNA"/>
</dbReference>
<keyword evidence="3" id="KW-1185">Reference proteome</keyword>
<keyword evidence="1" id="KW-1133">Transmembrane helix</keyword>
<evidence type="ECO:0000313" key="3">
    <source>
        <dbReference type="Proteomes" id="UP001143328"/>
    </source>
</evidence>
<protein>
    <recommendedName>
        <fullName evidence="4">DUF2306 domain-containing protein</fullName>
    </recommendedName>
</protein>
<comment type="caution">
    <text evidence="2">The sequence shown here is derived from an EMBL/GenBank/DDBJ whole genome shotgun (WGS) entry which is preliminary data.</text>
</comment>
<feature type="transmembrane region" description="Helical" evidence="1">
    <location>
        <begin position="6"/>
        <end position="28"/>
    </location>
</feature>
<proteinExistence type="predicted"/>
<sequence>MASSLSFLGTIHTAISVVPVVAGAYGFVRAGRIEPHSRIGDWYLYGMLGSVFSAFGLSSTGGFNSGHALGIIALAAIFFGRHVMAVQRLGNARDYLQTASMTFSYLVLMIPGLNESLSRLPVGNPIGHGPDSPEVKLAIGIAFGIFVLGLAYQLLRLRGQRAGALPV</sequence>
<accession>A0A9W6K3V1</accession>
<evidence type="ECO:0008006" key="4">
    <source>
        <dbReference type="Google" id="ProtNLM"/>
    </source>
</evidence>
<dbReference type="Proteomes" id="UP001143328">
    <property type="component" value="Unassembled WGS sequence"/>
</dbReference>
<reference evidence="2" key="2">
    <citation type="submission" date="2023-01" db="EMBL/GenBank/DDBJ databases">
        <authorList>
            <person name="Sun Q."/>
            <person name="Evtushenko L."/>
        </authorList>
    </citation>
    <scope>NUCLEOTIDE SEQUENCE</scope>
    <source>
        <strain evidence="2">VKM B-2935</strain>
    </source>
</reference>
<dbReference type="AlphaFoldDB" id="A0A9W6K3V1"/>
<keyword evidence="1" id="KW-0812">Transmembrane</keyword>
<reference evidence="2" key="1">
    <citation type="journal article" date="2014" name="Int. J. Syst. Evol. Microbiol.">
        <title>Complete genome sequence of Corynebacterium casei LMG S-19264T (=DSM 44701T), isolated from a smear-ripened cheese.</title>
        <authorList>
            <consortium name="US DOE Joint Genome Institute (JGI-PGF)"/>
            <person name="Walter F."/>
            <person name="Albersmeier A."/>
            <person name="Kalinowski J."/>
            <person name="Ruckert C."/>
        </authorList>
    </citation>
    <scope>NUCLEOTIDE SEQUENCE</scope>
    <source>
        <strain evidence="2">VKM B-2935</strain>
    </source>
</reference>
<evidence type="ECO:0000256" key="1">
    <source>
        <dbReference type="SAM" id="Phobius"/>
    </source>
</evidence>
<feature type="transmembrane region" description="Helical" evidence="1">
    <location>
        <begin position="137"/>
        <end position="155"/>
    </location>
</feature>
<keyword evidence="1" id="KW-0472">Membrane</keyword>
<evidence type="ECO:0000313" key="2">
    <source>
        <dbReference type="EMBL" id="GLK88996.1"/>
    </source>
</evidence>
<feature type="transmembrane region" description="Helical" evidence="1">
    <location>
        <begin position="65"/>
        <end position="83"/>
    </location>
</feature>
<dbReference type="RefSeq" id="WP_271195194.1">
    <property type="nucleotide sequence ID" value="NZ_BSFN01000004.1"/>
</dbReference>